<evidence type="ECO:0000256" key="5">
    <source>
        <dbReference type="ARBA" id="ARBA00023136"/>
    </source>
</evidence>
<dbReference type="Pfam" id="PF08205">
    <property type="entry name" value="C2-set_2"/>
    <property type="match status" value="1"/>
</dbReference>
<dbReference type="SMART" id="SM00408">
    <property type="entry name" value="IGc2"/>
    <property type="match status" value="5"/>
</dbReference>
<dbReference type="AlphaFoldDB" id="A0A8J6K812"/>
<feature type="domain" description="Ig-like" evidence="12">
    <location>
        <begin position="415"/>
        <end position="497"/>
    </location>
</feature>
<feature type="compositionally biased region" description="Basic and acidic residues" evidence="9">
    <location>
        <begin position="611"/>
        <end position="627"/>
    </location>
</feature>
<feature type="transmembrane region" description="Helical" evidence="10">
    <location>
        <begin position="542"/>
        <end position="567"/>
    </location>
</feature>
<evidence type="ECO:0000256" key="9">
    <source>
        <dbReference type="SAM" id="MobiDB-lite"/>
    </source>
</evidence>
<dbReference type="GO" id="GO:0005886">
    <property type="term" value="C:plasma membrane"/>
    <property type="evidence" value="ECO:0007669"/>
    <property type="project" value="TreeGrafter"/>
</dbReference>
<organism evidence="13 14">
    <name type="scientific">Eleutherodactylus coqui</name>
    <name type="common">Puerto Rican coqui</name>
    <dbReference type="NCBI Taxonomy" id="57060"/>
    <lineage>
        <taxon>Eukaryota</taxon>
        <taxon>Metazoa</taxon>
        <taxon>Chordata</taxon>
        <taxon>Craniata</taxon>
        <taxon>Vertebrata</taxon>
        <taxon>Euteleostomi</taxon>
        <taxon>Amphibia</taxon>
        <taxon>Batrachia</taxon>
        <taxon>Anura</taxon>
        <taxon>Neobatrachia</taxon>
        <taxon>Hyloidea</taxon>
        <taxon>Eleutherodactylidae</taxon>
        <taxon>Eleutherodactylinae</taxon>
        <taxon>Eleutherodactylus</taxon>
        <taxon>Eleutherodactylus</taxon>
    </lineage>
</organism>
<evidence type="ECO:0000256" key="6">
    <source>
        <dbReference type="ARBA" id="ARBA00023157"/>
    </source>
</evidence>
<keyword evidence="3" id="KW-0677">Repeat</keyword>
<evidence type="ECO:0000313" key="13">
    <source>
        <dbReference type="EMBL" id="KAG9482571.1"/>
    </source>
</evidence>
<evidence type="ECO:0000256" key="10">
    <source>
        <dbReference type="SAM" id="Phobius"/>
    </source>
</evidence>
<evidence type="ECO:0000313" key="14">
    <source>
        <dbReference type="Proteomes" id="UP000770717"/>
    </source>
</evidence>
<keyword evidence="11" id="KW-0732">Signal</keyword>
<dbReference type="InterPro" id="IPR051116">
    <property type="entry name" value="Surface_Rcpt/Adhesion_Mol"/>
</dbReference>
<dbReference type="PROSITE" id="PS50835">
    <property type="entry name" value="IG_LIKE"/>
    <property type="match status" value="5"/>
</dbReference>
<dbReference type="Pfam" id="PF07686">
    <property type="entry name" value="V-set"/>
    <property type="match status" value="1"/>
</dbReference>
<comment type="subcellular location">
    <subcellularLocation>
        <location evidence="1">Membrane</location>
        <topology evidence="1">Single-pass type I membrane protein</topology>
    </subcellularLocation>
</comment>
<comment type="caution">
    <text evidence="13">The sequence shown here is derived from an EMBL/GenBank/DDBJ whole genome shotgun (WGS) entry which is preliminary data.</text>
</comment>
<accession>A0A8J6K812</accession>
<dbReference type="Gene3D" id="2.60.40.10">
    <property type="entry name" value="Immunoglobulins"/>
    <property type="match status" value="5"/>
</dbReference>
<feature type="region of interest" description="Disordered" evidence="9">
    <location>
        <begin position="511"/>
        <end position="534"/>
    </location>
</feature>
<dbReference type="Pfam" id="PF13927">
    <property type="entry name" value="Ig_3"/>
    <property type="match status" value="2"/>
</dbReference>
<dbReference type="SUPFAM" id="SSF48726">
    <property type="entry name" value="Immunoglobulin"/>
    <property type="match status" value="4"/>
</dbReference>
<dbReference type="InterPro" id="IPR013106">
    <property type="entry name" value="Ig_V-set"/>
</dbReference>
<feature type="chain" id="PRO_5035316779" description="Ig-like domain-containing protein" evidence="11">
    <location>
        <begin position="20"/>
        <end position="627"/>
    </location>
</feature>
<dbReference type="SMART" id="SM00406">
    <property type="entry name" value="IGv"/>
    <property type="match status" value="1"/>
</dbReference>
<dbReference type="GO" id="GO:0005055">
    <property type="term" value="F:laminin receptor activity"/>
    <property type="evidence" value="ECO:0007669"/>
    <property type="project" value="TreeGrafter"/>
</dbReference>
<keyword evidence="8" id="KW-0393">Immunoglobulin domain</keyword>
<evidence type="ECO:0000256" key="11">
    <source>
        <dbReference type="SAM" id="SignalP"/>
    </source>
</evidence>
<reference evidence="13" key="1">
    <citation type="thesis" date="2020" institute="ProQuest LLC" country="789 East Eisenhower Parkway, Ann Arbor, MI, USA">
        <title>Comparative Genomics and Chromosome Evolution.</title>
        <authorList>
            <person name="Mudd A.B."/>
        </authorList>
    </citation>
    <scope>NUCLEOTIDE SEQUENCE</scope>
    <source>
        <strain evidence="13">HN-11 Male</strain>
        <tissue evidence="13">Kidney and liver</tissue>
    </source>
</reference>
<keyword evidence="2 10" id="KW-0812">Transmembrane</keyword>
<feature type="signal peptide" evidence="11">
    <location>
        <begin position="1"/>
        <end position="19"/>
    </location>
</feature>
<feature type="domain" description="Ig-like" evidence="12">
    <location>
        <begin position="132"/>
        <end position="236"/>
    </location>
</feature>
<feature type="domain" description="Ig-like" evidence="12">
    <location>
        <begin position="33"/>
        <end position="124"/>
    </location>
</feature>
<dbReference type="InterPro" id="IPR013162">
    <property type="entry name" value="CD80_C2-set"/>
</dbReference>
<keyword evidence="7" id="KW-0325">Glycoprotein</keyword>
<evidence type="ECO:0000256" key="7">
    <source>
        <dbReference type="ARBA" id="ARBA00023180"/>
    </source>
</evidence>
<keyword evidence="6" id="KW-1015">Disulfide bond</keyword>
<evidence type="ECO:0000256" key="2">
    <source>
        <dbReference type="ARBA" id="ARBA00022692"/>
    </source>
</evidence>
<keyword evidence="5 10" id="KW-0472">Membrane</keyword>
<evidence type="ECO:0000256" key="8">
    <source>
        <dbReference type="ARBA" id="ARBA00023319"/>
    </source>
</evidence>
<feature type="domain" description="Ig-like" evidence="12">
    <location>
        <begin position="330"/>
        <end position="408"/>
    </location>
</feature>
<keyword evidence="14" id="KW-1185">Reference proteome</keyword>
<dbReference type="InterPro" id="IPR003598">
    <property type="entry name" value="Ig_sub2"/>
</dbReference>
<sequence length="627" mass="69364">MDILILLSLCLLSCRGIQGQHGHLPKEQKVMVGANATLPCEAHSHDDSSTPTLQWLYEKEGNHILFTSGPRGTSIEESEMKSRIQIKRNTQLVIKDVQIRDEKLFICRVEDQNGEVKESQVHLRVYKTPDDPEITMEESGIQITDETVQLGECESKNGFPTPNITWYKNNTELKNGKDGVVILPQLTMLSNGLITVKSFLSGPVTKSDVYSVFYCDVTYLVPKGLFMKESEKKNITVDYPNTKVKLFLKSGSEMIKEGDVVELICLGDGNPQPEITLQRKDDNNILSEDGSYSWTASRADSGGYVCKAIGMDIFNEMEAETELHVHYLDPPLLSHESPVSVELGSVLGVSCLVNASAQTDIRWTRDGSTIANGSDLSLSIHDFTDAGQYSCVASVTGVPGLTRTKELKVIIKGRPQVTVTPQHVEVEDGKMLTVKCTAVGHPTPQITWYMNGSEVEGQVHNISDNEIVSELTFMVTEEHFDEQISCKAQNEVNSSIEYIHLQERIEPMEDPITGSKATEEPDHARGSGSTKEPPEPIIQKSYGVVIVAVIVCILLLAVLGAVLYFLYKKGRIPCGRSGTKDITKPGEKDHIVVEMKPDSPAEESVLLPGSQDKKLPVEQEKYMDLRN</sequence>
<keyword evidence="4 10" id="KW-1133">Transmembrane helix</keyword>
<dbReference type="OrthoDB" id="10010939at2759"/>
<protein>
    <recommendedName>
        <fullName evidence="12">Ig-like domain-containing protein</fullName>
    </recommendedName>
</protein>
<proteinExistence type="predicted"/>
<dbReference type="InterPro" id="IPR007110">
    <property type="entry name" value="Ig-like_dom"/>
</dbReference>
<dbReference type="Proteomes" id="UP000770717">
    <property type="component" value="Unassembled WGS sequence"/>
</dbReference>
<name>A0A8J6K812_ELECQ</name>
<dbReference type="EMBL" id="WNTK01000006">
    <property type="protein sequence ID" value="KAG9482571.1"/>
    <property type="molecule type" value="Genomic_DNA"/>
</dbReference>
<dbReference type="InterPro" id="IPR036179">
    <property type="entry name" value="Ig-like_dom_sf"/>
</dbReference>
<gene>
    <name evidence="13" type="ORF">GDO78_011316</name>
</gene>
<feature type="region of interest" description="Disordered" evidence="9">
    <location>
        <begin position="597"/>
        <end position="627"/>
    </location>
</feature>
<dbReference type="PANTHER" id="PTHR11973:SF18">
    <property type="entry name" value="CELL SURFACE GLYCOPROTEIN MUC18"/>
    <property type="match status" value="1"/>
</dbReference>
<dbReference type="PANTHER" id="PTHR11973">
    <property type="entry name" value="CELL SURFACE GLYCOPROTEIN MUC18-RELATED"/>
    <property type="match status" value="1"/>
</dbReference>
<evidence type="ECO:0000256" key="3">
    <source>
        <dbReference type="ARBA" id="ARBA00022737"/>
    </source>
</evidence>
<feature type="domain" description="Ig-like" evidence="12">
    <location>
        <begin position="240"/>
        <end position="308"/>
    </location>
</feature>
<evidence type="ECO:0000256" key="1">
    <source>
        <dbReference type="ARBA" id="ARBA00004479"/>
    </source>
</evidence>
<dbReference type="InterPro" id="IPR003599">
    <property type="entry name" value="Ig_sub"/>
</dbReference>
<evidence type="ECO:0000256" key="4">
    <source>
        <dbReference type="ARBA" id="ARBA00022989"/>
    </source>
</evidence>
<evidence type="ECO:0000259" key="12">
    <source>
        <dbReference type="PROSITE" id="PS50835"/>
    </source>
</evidence>
<dbReference type="SMART" id="SM00409">
    <property type="entry name" value="IG"/>
    <property type="match status" value="4"/>
</dbReference>
<dbReference type="InterPro" id="IPR013783">
    <property type="entry name" value="Ig-like_fold"/>
</dbReference>